<comment type="caution">
    <text evidence="3">The sequence shown here is derived from an EMBL/GenBank/DDBJ whole genome shotgun (WGS) entry which is preliminary data.</text>
</comment>
<dbReference type="GO" id="GO:0005085">
    <property type="term" value="F:guanyl-nucleotide exchange factor activity"/>
    <property type="evidence" value="ECO:0007669"/>
    <property type="project" value="TreeGrafter"/>
</dbReference>
<evidence type="ECO:0000256" key="1">
    <source>
        <dbReference type="SAM" id="MobiDB-lite"/>
    </source>
</evidence>
<dbReference type="InterPro" id="IPR019747">
    <property type="entry name" value="FERM_CS"/>
</dbReference>
<dbReference type="SUPFAM" id="SSF47031">
    <property type="entry name" value="Second domain of FERM"/>
    <property type="match status" value="1"/>
</dbReference>
<evidence type="ECO:0000259" key="2">
    <source>
        <dbReference type="PROSITE" id="PS50057"/>
    </source>
</evidence>
<dbReference type="CDD" id="cd17098">
    <property type="entry name" value="FERM_F1_FARP1_like"/>
    <property type="match status" value="1"/>
</dbReference>
<gene>
    <name evidence="3" type="ORF">Mgra_00007188</name>
</gene>
<dbReference type="Pfam" id="PF09380">
    <property type="entry name" value="FERM_C"/>
    <property type="match status" value="1"/>
</dbReference>
<dbReference type="InterPro" id="IPR018980">
    <property type="entry name" value="FERM_PH-like_C"/>
</dbReference>
<dbReference type="SUPFAM" id="SSF54236">
    <property type="entry name" value="Ubiquitin-like"/>
    <property type="match status" value="1"/>
</dbReference>
<dbReference type="SMART" id="SM00295">
    <property type="entry name" value="B41"/>
    <property type="match status" value="1"/>
</dbReference>
<dbReference type="AlphaFoldDB" id="A0A8S9ZJ69"/>
<dbReference type="InterPro" id="IPR029071">
    <property type="entry name" value="Ubiquitin-like_domsf"/>
</dbReference>
<dbReference type="InterPro" id="IPR035963">
    <property type="entry name" value="FERM_2"/>
</dbReference>
<sequence length="743" mass="84719">MQKPVSSQIPRGVGCPPPPGMDPRKGKGRLMCIKVRMLDDSLGVFHLGHKALGQALFDEVCRHLNLLECDYFGLEFIACGNRCWLDKDKSILRQIMAAQSDARFFFTVKFYTPNPVELEEEYTRYLFALQLRRDLARGELLCNEKTAALLVSYIIQSECGDYSPSDYPDYSYVSSSGVQFVPNQSPAFQKEVMEQHKKLVGMTPAEADFNLLETARRCDFYGIRLHNARDLEGIEQQYKETVEFVFDNRDDCKNFWKKCVEHHSFFRCPEPVESRESRRLFHRGSNFHYQGRTQKQLIDYVREHRKRREPFQRSLHRSFIQPLNTKSVIFPPIYGNQQQLQQNYFMPDQLSENNKNRQAVENTQQLILNITAMANQKHEHFCHKNRHNGNFVSAGNFINNKLSRVEETAREYNEMKTRPKSSLAYDGQSNNNRHHRKHNHHHCHQKRESDNNNYYQLPLMHRSCYGDILPDKGKENGNTKKELINSVDNSLHQQVDPMSCSLPNVLAPSALQTDGHYAFYTPIKSFSGENFHQFPQSLNDADNHFEGSYRLSKRFNGINDNSDQQASSRSDIYSSSSSTVAAASVDPRVYQTTFTTKRVGNVIVKKVTLPESVSEPSQCSSDLVSAVSSAAMATSTVLRRQHLQHAKALSVHSTSPIIETSQTKSISPTPGVMTSTKIFGPIGSEFTTSACSDYSIASSSAPASTRSSDGRRIRYAPSASCSSSDFKSRIRPVFIYISVFYFY</sequence>
<dbReference type="InterPro" id="IPR000299">
    <property type="entry name" value="FERM_domain"/>
</dbReference>
<dbReference type="OrthoDB" id="9990815at2759"/>
<dbReference type="Pfam" id="PF09379">
    <property type="entry name" value="FERM_N"/>
    <property type="match status" value="1"/>
</dbReference>
<dbReference type="FunFam" id="3.10.20.90:FF:000040">
    <property type="entry name" value="FERM, RhoGEF and pleckstrin domain-containing protein"/>
    <property type="match status" value="1"/>
</dbReference>
<protein>
    <submittedName>
        <fullName evidence="3">FERM domain-containing protein</fullName>
    </submittedName>
</protein>
<dbReference type="SUPFAM" id="SSF50729">
    <property type="entry name" value="PH domain-like"/>
    <property type="match status" value="1"/>
</dbReference>
<feature type="domain" description="FERM" evidence="2">
    <location>
        <begin position="31"/>
        <end position="378"/>
    </location>
</feature>
<dbReference type="InterPro" id="IPR019748">
    <property type="entry name" value="FERM_central"/>
</dbReference>
<dbReference type="Gene3D" id="2.30.29.30">
    <property type="entry name" value="Pleckstrin-homology domain (PH domain)/Phosphotyrosine-binding domain (PTB)"/>
    <property type="match status" value="1"/>
</dbReference>
<dbReference type="Gene3D" id="3.10.20.90">
    <property type="entry name" value="Phosphatidylinositol 3-kinase Catalytic Subunit, Chain A, domain 1"/>
    <property type="match status" value="1"/>
</dbReference>
<dbReference type="InterPro" id="IPR018979">
    <property type="entry name" value="FERM_N"/>
</dbReference>
<dbReference type="PANTHER" id="PTHR45858:SF5">
    <property type="entry name" value="MOESIN_EZRIN_RADIXIN HOMOLOG 1"/>
    <property type="match status" value="1"/>
</dbReference>
<reference evidence="3" key="1">
    <citation type="journal article" date="2020" name="Ecol. Evol.">
        <title>Genome structure and content of the rice root-knot nematode (Meloidogyne graminicola).</title>
        <authorList>
            <person name="Phan N.T."/>
            <person name="Danchin E.G.J."/>
            <person name="Klopp C."/>
            <person name="Perfus-Barbeoch L."/>
            <person name="Kozlowski D.K."/>
            <person name="Koutsovoulos G.D."/>
            <person name="Lopez-Roques C."/>
            <person name="Bouchez O."/>
            <person name="Zahm M."/>
            <person name="Besnard G."/>
            <person name="Bellafiore S."/>
        </authorList>
    </citation>
    <scope>NUCLEOTIDE SEQUENCE</scope>
    <source>
        <strain evidence="3">VN-18</strain>
    </source>
</reference>
<evidence type="ECO:0000313" key="3">
    <source>
        <dbReference type="EMBL" id="KAF7633395.1"/>
    </source>
</evidence>
<dbReference type="EMBL" id="JABEBT010000077">
    <property type="protein sequence ID" value="KAF7633395.1"/>
    <property type="molecule type" value="Genomic_DNA"/>
</dbReference>
<dbReference type="CDD" id="cd14473">
    <property type="entry name" value="FERM_B-lobe"/>
    <property type="match status" value="1"/>
</dbReference>
<dbReference type="FunFam" id="1.20.80.10:FF:000005">
    <property type="entry name" value="FERM, RhoGEF and pleckstrin domain-containing protein 1"/>
    <property type="match status" value="1"/>
</dbReference>
<dbReference type="SMART" id="SM01195">
    <property type="entry name" value="FA"/>
    <property type="match status" value="1"/>
</dbReference>
<dbReference type="InterPro" id="IPR014847">
    <property type="entry name" value="FA"/>
</dbReference>
<dbReference type="PRINTS" id="PR00935">
    <property type="entry name" value="BAND41"/>
</dbReference>
<organism evidence="3 4">
    <name type="scientific">Meloidogyne graminicola</name>
    <dbReference type="NCBI Taxonomy" id="189291"/>
    <lineage>
        <taxon>Eukaryota</taxon>
        <taxon>Metazoa</taxon>
        <taxon>Ecdysozoa</taxon>
        <taxon>Nematoda</taxon>
        <taxon>Chromadorea</taxon>
        <taxon>Rhabditida</taxon>
        <taxon>Tylenchina</taxon>
        <taxon>Tylenchomorpha</taxon>
        <taxon>Tylenchoidea</taxon>
        <taxon>Meloidogynidae</taxon>
        <taxon>Meloidogyninae</taxon>
        <taxon>Meloidogyne</taxon>
    </lineage>
</organism>
<dbReference type="Gene3D" id="1.20.80.10">
    <property type="match status" value="1"/>
</dbReference>
<accession>A0A8S9ZJ69</accession>
<dbReference type="PROSITE" id="PS50057">
    <property type="entry name" value="FERM_3"/>
    <property type="match status" value="1"/>
</dbReference>
<keyword evidence="4" id="KW-1185">Reference proteome</keyword>
<dbReference type="PANTHER" id="PTHR45858">
    <property type="entry name" value="FERM DOMAIN CONTAINING PROTEIN"/>
    <property type="match status" value="1"/>
</dbReference>
<dbReference type="Pfam" id="PF00373">
    <property type="entry name" value="FERM_M"/>
    <property type="match status" value="1"/>
</dbReference>
<dbReference type="InterPro" id="IPR014352">
    <property type="entry name" value="FERM/acyl-CoA-bd_prot_sf"/>
</dbReference>
<dbReference type="Proteomes" id="UP000605970">
    <property type="component" value="Unassembled WGS sequence"/>
</dbReference>
<dbReference type="InterPro" id="IPR011993">
    <property type="entry name" value="PH-like_dom_sf"/>
</dbReference>
<evidence type="ECO:0000313" key="4">
    <source>
        <dbReference type="Proteomes" id="UP000605970"/>
    </source>
</evidence>
<dbReference type="PROSITE" id="PS00660">
    <property type="entry name" value="FERM_1"/>
    <property type="match status" value="1"/>
</dbReference>
<dbReference type="InterPro" id="IPR019749">
    <property type="entry name" value="Band_41_domain"/>
</dbReference>
<dbReference type="Pfam" id="PF08736">
    <property type="entry name" value="FA"/>
    <property type="match status" value="1"/>
</dbReference>
<dbReference type="InterPro" id="IPR051835">
    <property type="entry name" value="RAC1-GEF"/>
</dbReference>
<proteinExistence type="predicted"/>
<feature type="region of interest" description="Disordered" evidence="1">
    <location>
        <begin position="1"/>
        <end position="25"/>
    </location>
</feature>
<name>A0A8S9ZJ69_9BILA</name>